<dbReference type="GO" id="GO:0022857">
    <property type="term" value="F:transmembrane transporter activity"/>
    <property type="evidence" value="ECO:0007669"/>
    <property type="project" value="InterPro"/>
</dbReference>
<dbReference type="InterPro" id="IPR001734">
    <property type="entry name" value="Na/solute_symporter"/>
</dbReference>
<dbReference type="Pfam" id="PF00474">
    <property type="entry name" value="SSF"/>
    <property type="match status" value="1"/>
</dbReference>
<feature type="transmembrane region" description="Helical" evidence="8">
    <location>
        <begin position="223"/>
        <end position="244"/>
    </location>
</feature>
<sequence length="466" mass="50554">MQYVATIDLIIVIIYLVLLFVVGIVVGLKETAEDFLILSRKAKAYLVLFSVVSSWVGIGTIVGTAAGGFDTGISVGFLAVTSALIGVVSVVLLAPTIKKFGDKFKAHTLGDFFRVRYSKKNQFLVGGIIILAYFLMTATQFTGLSMLLQLWTNLSFEITILIAALTTITYTAFAGIKSDFYTDIVHFWVMVLVLFGILFPIVLRSVGGFGALGNLPSSYFNPFSFGGITLFIGGIIFGIGASLISMEIWQKIYASENIKAARRALAMSILLIIAFYALAMFFGMATKILYPSLPNRDMAIFTLMKNQLPTGFLGLGVAAFLAVFISSVNTTIMVITASLTKDFYKGAINPAANDKQMLKAGRILTIAAGLAGLIFAYLVRDILTLSTTALLMLLVFLPAIFGGFFWKRATATASFYSILLGFICALFLLPKMPTTAFVPGFLVSLIMFVVLSFFTSHSKSEITELT</sequence>
<dbReference type="PANTHER" id="PTHR48086:SF7">
    <property type="entry name" value="SODIUM-SOLUTE SYMPORTER-RELATED"/>
    <property type="match status" value="1"/>
</dbReference>
<protein>
    <recommendedName>
        <fullName evidence="11">Sodium:solute symporter</fullName>
    </recommendedName>
</protein>
<dbReference type="Gene3D" id="1.20.1730.10">
    <property type="entry name" value="Sodium/glucose cotransporter"/>
    <property type="match status" value="1"/>
</dbReference>
<evidence type="ECO:0008006" key="11">
    <source>
        <dbReference type="Google" id="ProtNLM"/>
    </source>
</evidence>
<evidence type="ECO:0000256" key="5">
    <source>
        <dbReference type="ARBA" id="ARBA00022989"/>
    </source>
</evidence>
<feature type="transmembrane region" description="Helical" evidence="8">
    <location>
        <begin position="154"/>
        <end position="173"/>
    </location>
</feature>
<dbReference type="PROSITE" id="PS50283">
    <property type="entry name" value="NA_SOLUT_SYMP_3"/>
    <property type="match status" value="1"/>
</dbReference>
<evidence type="ECO:0000256" key="2">
    <source>
        <dbReference type="ARBA" id="ARBA00006434"/>
    </source>
</evidence>
<dbReference type="EMBL" id="PFAK01000026">
    <property type="protein sequence ID" value="PIR96337.1"/>
    <property type="molecule type" value="Genomic_DNA"/>
</dbReference>
<dbReference type="AlphaFoldDB" id="A0A2H0VB43"/>
<evidence type="ECO:0000313" key="10">
    <source>
        <dbReference type="Proteomes" id="UP000230922"/>
    </source>
</evidence>
<feature type="transmembrane region" description="Helical" evidence="8">
    <location>
        <begin position="6"/>
        <end position="28"/>
    </location>
</feature>
<feature type="transmembrane region" description="Helical" evidence="8">
    <location>
        <begin position="44"/>
        <end position="66"/>
    </location>
</feature>
<feature type="transmembrane region" description="Helical" evidence="8">
    <location>
        <begin position="413"/>
        <end position="430"/>
    </location>
</feature>
<dbReference type="Proteomes" id="UP000230922">
    <property type="component" value="Unassembled WGS sequence"/>
</dbReference>
<feature type="transmembrane region" description="Helical" evidence="8">
    <location>
        <begin position="360"/>
        <end position="379"/>
    </location>
</feature>
<feature type="transmembrane region" description="Helical" evidence="8">
    <location>
        <begin position="72"/>
        <end position="94"/>
    </location>
</feature>
<organism evidence="9 10">
    <name type="scientific">Candidatus Doudnabacteria bacterium CG10_big_fil_rev_8_21_14_0_10_42_18</name>
    <dbReference type="NCBI Taxonomy" id="1974552"/>
    <lineage>
        <taxon>Bacteria</taxon>
        <taxon>Candidatus Doudnaibacteriota</taxon>
    </lineage>
</organism>
<comment type="similarity">
    <text evidence="2 7">Belongs to the sodium:solute symporter (SSF) (TC 2.A.21) family.</text>
</comment>
<evidence type="ECO:0000256" key="7">
    <source>
        <dbReference type="RuleBase" id="RU362091"/>
    </source>
</evidence>
<comment type="subcellular location">
    <subcellularLocation>
        <location evidence="1">Membrane</location>
        <topology evidence="1">Multi-pass membrane protein</topology>
    </subcellularLocation>
</comment>
<evidence type="ECO:0000256" key="1">
    <source>
        <dbReference type="ARBA" id="ARBA00004141"/>
    </source>
</evidence>
<feature type="transmembrane region" description="Helical" evidence="8">
    <location>
        <begin position="185"/>
        <end position="203"/>
    </location>
</feature>
<evidence type="ECO:0000256" key="6">
    <source>
        <dbReference type="ARBA" id="ARBA00023136"/>
    </source>
</evidence>
<evidence type="ECO:0000256" key="3">
    <source>
        <dbReference type="ARBA" id="ARBA00022448"/>
    </source>
</evidence>
<gene>
    <name evidence="9" type="ORF">COT92_01595</name>
</gene>
<dbReference type="CDD" id="cd10322">
    <property type="entry name" value="SLC5sbd"/>
    <property type="match status" value="1"/>
</dbReference>
<feature type="transmembrane region" description="Helical" evidence="8">
    <location>
        <begin position="265"/>
        <end position="290"/>
    </location>
</feature>
<keyword evidence="4 8" id="KW-0812">Transmembrane</keyword>
<reference evidence="10" key="1">
    <citation type="submission" date="2017-09" db="EMBL/GenBank/DDBJ databases">
        <title>Depth-based differentiation of microbial function through sediment-hosted aquifers and enrichment of novel symbionts in the deep terrestrial subsurface.</title>
        <authorList>
            <person name="Probst A.J."/>
            <person name="Ladd B."/>
            <person name="Jarett J.K."/>
            <person name="Geller-Mcgrath D.E."/>
            <person name="Sieber C.M.K."/>
            <person name="Emerson J.B."/>
            <person name="Anantharaman K."/>
            <person name="Thomas B.C."/>
            <person name="Malmstrom R."/>
            <person name="Stieglmeier M."/>
            <person name="Klingl A."/>
            <person name="Woyke T."/>
            <person name="Ryan C.M."/>
            <person name="Banfield J.F."/>
        </authorList>
    </citation>
    <scope>NUCLEOTIDE SEQUENCE [LARGE SCALE GENOMIC DNA]</scope>
</reference>
<feature type="transmembrane region" description="Helical" evidence="8">
    <location>
        <begin position="385"/>
        <end position="406"/>
    </location>
</feature>
<feature type="transmembrane region" description="Helical" evidence="8">
    <location>
        <begin position="123"/>
        <end position="148"/>
    </location>
</feature>
<evidence type="ECO:0000313" key="9">
    <source>
        <dbReference type="EMBL" id="PIR96337.1"/>
    </source>
</evidence>
<dbReference type="PANTHER" id="PTHR48086">
    <property type="entry name" value="SODIUM/PROLINE SYMPORTER-RELATED"/>
    <property type="match status" value="1"/>
</dbReference>
<feature type="transmembrane region" description="Helical" evidence="8">
    <location>
        <begin position="436"/>
        <end position="454"/>
    </location>
</feature>
<dbReference type="InterPro" id="IPR050277">
    <property type="entry name" value="Sodium:Solute_Symporter"/>
</dbReference>
<dbReference type="GO" id="GO:0005886">
    <property type="term" value="C:plasma membrane"/>
    <property type="evidence" value="ECO:0007669"/>
    <property type="project" value="TreeGrafter"/>
</dbReference>
<comment type="caution">
    <text evidence="9">The sequence shown here is derived from an EMBL/GenBank/DDBJ whole genome shotgun (WGS) entry which is preliminary data.</text>
</comment>
<proteinExistence type="inferred from homology"/>
<accession>A0A2H0VB43</accession>
<feature type="transmembrane region" description="Helical" evidence="8">
    <location>
        <begin position="310"/>
        <end position="339"/>
    </location>
</feature>
<dbReference type="InterPro" id="IPR038377">
    <property type="entry name" value="Na/Glc_symporter_sf"/>
</dbReference>
<evidence type="ECO:0000256" key="4">
    <source>
        <dbReference type="ARBA" id="ARBA00022692"/>
    </source>
</evidence>
<evidence type="ECO:0000256" key="8">
    <source>
        <dbReference type="SAM" id="Phobius"/>
    </source>
</evidence>
<keyword evidence="5 8" id="KW-1133">Transmembrane helix</keyword>
<keyword evidence="3" id="KW-0813">Transport</keyword>
<name>A0A2H0VB43_9BACT</name>
<keyword evidence="6 8" id="KW-0472">Membrane</keyword>